<dbReference type="Gene3D" id="3.30.70.141">
    <property type="entry name" value="Nucleoside diphosphate kinase-like domain"/>
    <property type="match status" value="1"/>
</dbReference>
<dbReference type="SMART" id="SM00562">
    <property type="entry name" value="NDK"/>
    <property type="match status" value="1"/>
</dbReference>
<dbReference type="GO" id="GO:0004550">
    <property type="term" value="F:nucleoside diphosphate kinase activity"/>
    <property type="evidence" value="ECO:0007669"/>
    <property type="project" value="UniProtKB-EC"/>
</dbReference>
<accession>A0A0G0Z7Q9</accession>
<dbReference type="SUPFAM" id="SSF54919">
    <property type="entry name" value="Nucleoside diphosphate kinase, NDK"/>
    <property type="match status" value="1"/>
</dbReference>
<evidence type="ECO:0000256" key="5">
    <source>
        <dbReference type="ARBA" id="ARBA00022777"/>
    </source>
</evidence>
<evidence type="ECO:0000256" key="1">
    <source>
        <dbReference type="ARBA" id="ARBA00001946"/>
    </source>
</evidence>
<evidence type="ECO:0000256" key="6">
    <source>
        <dbReference type="PROSITE-ProRule" id="PRU00706"/>
    </source>
</evidence>
<comment type="caution">
    <text evidence="8">The sequence shown here is derived from an EMBL/GenBank/DDBJ whole genome shotgun (WGS) entry which is preliminary data.</text>
</comment>
<evidence type="ECO:0000313" key="9">
    <source>
        <dbReference type="Proteomes" id="UP000033986"/>
    </source>
</evidence>
<dbReference type="Proteomes" id="UP000033986">
    <property type="component" value="Unassembled WGS sequence"/>
</dbReference>
<dbReference type="PROSITE" id="PS51374">
    <property type="entry name" value="NDPK_LIKE"/>
    <property type="match status" value="1"/>
</dbReference>
<comment type="caution">
    <text evidence="6">Lacks conserved residue(s) required for the propagation of feature annotation.</text>
</comment>
<dbReference type="InterPro" id="IPR036850">
    <property type="entry name" value="NDK-like_dom_sf"/>
</dbReference>
<dbReference type="AlphaFoldDB" id="A0A0G0Z7Q9"/>
<dbReference type="InterPro" id="IPR034907">
    <property type="entry name" value="NDK-like_dom"/>
</dbReference>
<comment type="cofactor">
    <cofactor evidence="1">
        <name>Mg(2+)</name>
        <dbReference type="ChEBI" id="CHEBI:18420"/>
    </cofactor>
</comment>
<feature type="domain" description="Nucleoside diphosphate kinase-like" evidence="7">
    <location>
        <begin position="18"/>
        <end position="198"/>
    </location>
</feature>
<keyword evidence="5 8" id="KW-0418">Kinase</keyword>
<dbReference type="PANTHER" id="PTHR11349">
    <property type="entry name" value="NUCLEOSIDE DIPHOSPHATE KINASE"/>
    <property type="match status" value="1"/>
</dbReference>
<evidence type="ECO:0000256" key="3">
    <source>
        <dbReference type="ARBA" id="ARBA00012966"/>
    </source>
</evidence>
<proteinExistence type="inferred from homology"/>
<reference evidence="8 9" key="1">
    <citation type="journal article" date="2015" name="Nature">
        <title>rRNA introns, odd ribosomes, and small enigmatic genomes across a large radiation of phyla.</title>
        <authorList>
            <person name="Brown C.T."/>
            <person name="Hug L.A."/>
            <person name="Thomas B.C."/>
            <person name="Sharon I."/>
            <person name="Castelle C.J."/>
            <person name="Singh A."/>
            <person name="Wilkins M.J."/>
            <person name="Williams K.H."/>
            <person name="Banfield J.F."/>
        </authorList>
    </citation>
    <scope>NUCLEOTIDE SEQUENCE [LARGE SCALE GENOMIC DNA]</scope>
</reference>
<comment type="similarity">
    <text evidence="2 6">Belongs to the NDK family.</text>
</comment>
<organism evidence="8 9">
    <name type="scientific">Candidatus Azambacteria bacterium GW2011_GWB1_42_17</name>
    <dbReference type="NCBI Taxonomy" id="1618615"/>
    <lineage>
        <taxon>Bacteria</taxon>
        <taxon>Candidatus Azamiibacteriota</taxon>
    </lineage>
</organism>
<dbReference type="PATRIC" id="fig|1618615.3.peg.161"/>
<evidence type="ECO:0000313" key="8">
    <source>
        <dbReference type="EMBL" id="KKS44639.1"/>
    </source>
</evidence>
<keyword evidence="4" id="KW-0808">Transferase</keyword>
<evidence type="ECO:0000256" key="4">
    <source>
        <dbReference type="ARBA" id="ARBA00022679"/>
    </source>
</evidence>
<name>A0A0G0Z7Q9_9BACT</name>
<evidence type="ECO:0000259" key="7">
    <source>
        <dbReference type="SMART" id="SM00562"/>
    </source>
</evidence>
<dbReference type="Pfam" id="PF00334">
    <property type="entry name" value="NDK"/>
    <property type="match status" value="2"/>
</dbReference>
<protein>
    <recommendedName>
        <fullName evidence="3">nucleoside-diphosphate kinase</fullName>
        <ecNumber evidence="3">2.7.4.6</ecNumber>
    </recommendedName>
</protein>
<sequence length="208" mass="23207">MVKKIAAYAKASAGQAKQERTVILIKPDGVKRGLIGEVISRIEKRGLKIIALSMISPTRKQIDEHYPKDQAWVKRLGEKSLATYAKYGWDAKEEMGTDDPMKIGKSVRGWILDFMTSGPSVKIVVEGIHAVEMVRKLVGNSIPALAEMGTIRGDFSVDSAALANKNQRAVHNLIHASETSEESAHELSYWFSPEEIFDYKRAEEDIMF</sequence>
<dbReference type="EC" id="2.7.4.6" evidence="3"/>
<evidence type="ECO:0000256" key="2">
    <source>
        <dbReference type="ARBA" id="ARBA00008142"/>
    </source>
</evidence>
<dbReference type="EMBL" id="LCDB01000005">
    <property type="protein sequence ID" value="KKS44639.1"/>
    <property type="molecule type" value="Genomic_DNA"/>
</dbReference>
<gene>
    <name evidence="8" type="ORF">UV07_C0005G0015</name>
</gene>